<keyword evidence="3" id="KW-1185">Reference proteome</keyword>
<gene>
    <name evidence="2" type="ORF">LK07_12600</name>
</gene>
<proteinExistence type="predicted"/>
<reference evidence="2 3" key="1">
    <citation type="submission" date="2017-07" db="EMBL/GenBank/DDBJ databases">
        <title>Genome sequence of Streptomyces pluripotens MUSC 137T.</title>
        <authorList>
            <person name="Ser H.-L."/>
            <person name="Lee L.-H."/>
        </authorList>
    </citation>
    <scope>NUCLEOTIDE SEQUENCE [LARGE SCALE GENOMIC DNA]</scope>
    <source>
        <strain evidence="2 3">MUSC 137</strain>
    </source>
</reference>
<evidence type="ECO:0000256" key="1">
    <source>
        <dbReference type="SAM" id="MobiDB-lite"/>
    </source>
</evidence>
<organism evidence="2 3">
    <name type="scientific">Streptomyces pluripotens</name>
    <dbReference type="NCBI Taxonomy" id="1355015"/>
    <lineage>
        <taxon>Bacteria</taxon>
        <taxon>Bacillati</taxon>
        <taxon>Actinomycetota</taxon>
        <taxon>Actinomycetes</taxon>
        <taxon>Kitasatosporales</taxon>
        <taxon>Streptomycetaceae</taxon>
        <taxon>Streptomyces</taxon>
    </lineage>
</organism>
<dbReference type="AlphaFoldDB" id="A0A221NY37"/>
<evidence type="ECO:0000313" key="3">
    <source>
        <dbReference type="Proteomes" id="UP000031501"/>
    </source>
</evidence>
<accession>A0A221NY37</accession>
<feature type="region of interest" description="Disordered" evidence="1">
    <location>
        <begin position="1"/>
        <end position="31"/>
    </location>
</feature>
<evidence type="ECO:0000313" key="2">
    <source>
        <dbReference type="EMBL" id="ASN24736.1"/>
    </source>
</evidence>
<sequence>MSAPDRGKPLPGTAHDGASGKRHGSGLLTAARAAPVAGGAVGTGVSPRPSAGTVRARLARRLVRLVATLGRV</sequence>
<name>A0A221NY37_9ACTN</name>
<dbReference type="Proteomes" id="UP000031501">
    <property type="component" value="Chromosome"/>
</dbReference>
<dbReference type="EMBL" id="CP022433">
    <property type="protein sequence ID" value="ASN24736.1"/>
    <property type="molecule type" value="Genomic_DNA"/>
</dbReference>
<dbReference type="RefSeq" id="WP_039654423.1">
    <property type="nucleotide sequence ID" value="NZ_CP021080.1"/>
</dbReference>
<protein>
    <submittedName>
        <fullName evidence="2">Uncharacterized protein</fullName>
    </submittedName>
</protein>